<reference evidence="3" key="1">
    <citation type="journal article" date="2019" name="Int. J. Syst. Evol. Microbiol.">
        <title>The Global Catalogue of Microorganisms (GCM) 10K type strain sequencing project: providing services to taxonomists for standard genome sequencing and annotation.</title>
        <authorList>
            <consortium name="The Broad Institute Genomics Platform"/>
            <consortium name="The Broad Institute Genome Sequencing Center for Infectious Disease"/>
            <person name="Wu L."/>
            <person name="Ma J."/>
        </authorList>
    </citation>
    <scope>NUCLEOTIDE SEQUENCE [LARGE SCALE GENOMIC DNA]</scope>
    <source>
        <strain evidence="3">CECT 8551</strain>
    </source>
</reference>
<evidence type="ECO:0000313" key="3">
    <source>
        <dbReference type="Proteomes" id="UP001595766"/>
    </source>
</evidence>
<accession>A0ABV8ET00</accession>
<evidence type="ECO:0000259" key="1">
    <source>
        <dbReference type="Pfam" id="PF14321"/>
    </source>
</evidence>
<dbReference type="RefSeq" id="WP_241295743.1">
    <property type="nucleotide sequence ID" value="NZ_JAKZGR010000010.1"/>
</dbReference>
<dbReference type="Proteomes" id="UP001595766">
    <property type="component" value="Unassembled WGS sequence"/>
</dbReference>
<comment type="caution">
    <text evidence="2">The sequence shown here is derived from an EMBL/GenBank/DDBJ whole genome shotgun (WGS) entry which is preliminary data.</text>
</comment>
<gene>
    <name evidence="2" type="ORF">ACFOUP_17825</name>
</gene>
<dbReference type="EMBL" id="JBHSAV010000093">
    <property type="protein sequence ID" value="MFC3978248.1"/>
    <property type="molecule type" value="Genomic_DNA"/>
</dbReference>
<proteinExistence type="predicted"/>
<feature type="domain" description="DUF4382" evidence="1">
    <location>
        <begin position="27"/>
        <end position="169"/>
    </location>
</feature>
<sequence>MKKYCILLLLLPFLNSCTSDQERTRSLVNVFLVDAPADIDALWVEVLGVELQTATFGDNANGESQYFPYEAGNKRVDIAQLVGDQELLIGRGEVNSGTLQKLTLRLGAEKYVMKNGVRTNLTLNSEQEEGLSIDVDFTLRPGISHDIYIDFDILNSLRQNGTSGFTFSPKLRAFSKANTGNISGVLRPSGQNAYLYAVQQRDTISTGVNFRGNGTFRFKGLEGTYTVFVIPKNNSFLADTIRTVIVQSQQTTDLGTITLRPRE</sequence>
<dbReference type="Pfam" id="PF14321">
    <property type="entry name" value="DUF4382"/>
    <property type="match status" value="1"/>
</dbReference>
<protein>
    <submittedName>
        <fullName evidence="2">DUF4382 domain-containing protein</fullName>
    </submittedName>
</protein>
<evidence type="ECO:0000313" key="2">
    <source>
        <dbReference type="EMBL" id="MFC3978248.1"/>
    </source>
</evidence>
<keyword evidence="3" id="KW-1185">Reference proteome</keyword>
<dbReference type="InterPro" id="IPR025491">
    <property type="entry name" value="DUF4382"/>
</dbReference>
<organism evidence="2 3">
    <name type="scientific">Belliella kenyensis</name>
    <dbReference type="NCBI Taxonomy" id="1472724"/>
    <lineage>
        <taxon>Bacteria</taxon>
        <taxon>Pseudomonadati</taxon>
        <taxon>Bacteroidota</taxon>
        <taxon>Cytophagia</taxon>
        <taxon>Cytophagales</taxon>
        <taxon>Cyclobacteriaceae</taxon>
        <taxon>Belliella</taxon>
    </lineage>
</organism>
<name>A0ABV8ET00_9BACT</name>